<feature type="region of interest" description="Disordered" evidence="1">
    <location>
        <begin position="1"/>
        <end position="31"/>
    </location>
</feature>
<evidence type="ECO:0000256" key="1">
    <source>
        <dbReference type="SAM" id="MobiDB-lite"/>
    </source>
</evidence>
<evidence type="ECO:0000313" key="4">
    <source>
        <dbReference type="Proteomes" id="UP000290759"/>
    </source>
</evidence>
<keyword evidence="4" id="KW-1185">Reference proteome</keyword>
<sequence length="62" mass="6329">MPPTAPVPQPRRPAPTGRRGRGGDAASPRAERTENAMAALLGLGLSILITAALLGWLDAAAE</sequence>
<keyword evidence="2" id="KW-0812">Transmembrane</keyword>
<feature type="transmembrane region" description="Helical" evidence="2">
    <location>
        <begin position="36"/>
        <end position="57"/>
    </location>
</feature>
<dbReference type="RefSeq" id="WP_129228355.1">
    <property type="nucleotide sequence ID" value="NZ_QYBB01000024.1"/>
</dbReference>
<proteinExistence type="predicted"/>
<accession>A0A4Q2U6L7</accession>
<reference evidence="3 4" key="2">
    <citation type="submission" date="2019-02" db="EMBL/GenBank/DDBJ databases">
        <title>'Lichenibacterium ramalinii' gen. nov. sp. nov., 'Lichenibacterium minor' gen. nov. sp. nov.</title>
        <authorList>
            <person name="Pankratov T."/>
        </authorList>
    </citation>
    <scope>NUCLEOTIDE SEQUENCE [LARGE SCALE GENOMIC DNA]</scope>
    <source>
        <strain evidence="3 4">RmlP026</strain>
    </source>
</reference>
<organism evidence="3 4">
    <name type="scientific">Lichenibacterium minor</name>
    <dbReference type="NCBI Taxonomy" id="2316528"/>
    <lineage>
        <taxon>Bacteria</taxon>
        <taxon>Pseudomonadati</taxon>
        <taxon>Pseudomonadota</taxon>
        <taxon>Alphaproteobacteria</taxon>
        <taxon>Hyphomicrobiales</taxon>
        <taxon>Lichenihabitantaceae</taxon>
        <taxon>Lichenibacterium</taxon>
    </lineage>
</organism>
<evidence type="ECO:0000313" key="3">
    <source>
        <dbReference type="EMBL" id="RYC30505.1"/>
    </source>
</evidence>
<comment type="caution">
    <text evidence="3">The sequence shown here is derived from an EMBL/GenBank/DDBJ whole genome shotgun (WGS) entry which is preliminary data.</text>
</comment>
<reference evidence="3 4" key="1">
    <citation type="submission" date="2018-12" db="EMBL/GenBank/DDBJ databases">
        <authorList>
            <person name="Grouzdev D.S."/>
            <person name="Krutkina M.S."/>
        </authorList>
    </citation>
    <scope>NUCLEOTIDE SEQUENCE [LARGE SCALE GENOMIC DNA]</scope>
    <source>
        <strain evidence="3 4">RmlP026</strain>
    </source>
</reference>
<feature type="compositionally biased region" description="Pro residues" evidence="1">
    <location>
        <begin position="1"/>
        <end position="13"/>
    </location>
</feature>
<keyword evidence="2" id="KW-0472">Membrane</keyword>
<keyword evidence="2" id="KW-1133">Transmembrane helix</keyword>
<dbReference type="EMBL" id="QYBB01000024">
    <property type="protein sequence ID" value="RYC30505.1"/>
    <property type="molecule type" value="Genomic_DNA"/>
</dbReference>
<evidence type="ECO:0000256" key="2">
    <source>
        <dbReference type="SAM" id="Phobius"/>
    </source>
</evidence>
<protein>
    <submittedName>
        <fullName evidence="3">Uncharacterized protein</fullName>
    </submittedName>
</protein>
<name>A0A4Q2U6L7_9HYPH</name>
<dbReference type="Proteomes" id="UP000290759">
    <property type="component" value="Unassembled WGS sequence"/>
</dbReference>
<dbReference type="AlphaFoldDB" id="A0A4Q2U6L7"/>
<gene>
    <name evidence="3" type="ORF">D3273_18385</name>
</gene>